<gene>
    <name evidence="2" type="ORF">FPZ24_15770</name>
</gene>
<dbReference type="KEGG" id="spai:FPZ24_15770"/>
<keyword evidence="3" id="KW-1185">Reference proteome</keyword>
<evidence type="ECO:0000259" key="1">
    <source>
        <dbReference type="Pfam" id="PF03886"/>
    </source>
</evidence>
<sequence>MKRYLPLLLAMPLAGCLNFGGKPPKALLTLTATSTLPVGSTQNSATAKTITILVPAVPQSLAVARIPVTTGDQVAYVTNAAWVEAPQRLFARLMSDTISAKTGRVVLSSAQAFSDPGARLSGELRNFGVDGSTGQAVVTFDGALIRTGDGNKVEKKRFEARVPISPVDYTTVGPALNQAANQVAGEVADWVGN</sequence>
<accession>A0A5B8LM67</accession>
<protein>
    <submittedName>
        <fullName evidence="2">ABC transporter</fullName>
    </submittedName>
</protein>
<dbReference type="AlphaFoldDB" id="A0A5B8LM67"/>
<dbReference type="Proteomes" id="UP000315673">
    <property type="component" value="Chromosome"/>
</dbReference>
<dbReference type="Gene3D" id="3.40.50.10610">
    <property type="entry name" value="ABC-type transport auxiliary lipoprotein component"/>
    <property type="match status" value="1"/>
</dbReference>
<dbReference type="InterPro" id="IPR005586">
    <property type="entry name" value="ABC_trans_aux"/>
</dbReference>
<dbReference type="Pfam" id="PF03886">
    <property type="entry name" value="ABC_trans_aux"/>
    <property type="match status" value="1"/>
</dbReference>
<evidence type="ECO:0000313" key="2">
    <source>
        <dbReference type="EMBL" id="QDZ08745.1"/>
    </source>
</evidence>
<proteinExistence type="predicted"/>
<feature type="domain" description="ABC-type transport auxiliary lipoprotein component" evidence="1">
    <location>
        <begin position="39"/>
        <end position="188"/>
    </location>
</feature>
<dbReference type="RefSeq" id="WP_146573588.1">
    <property type="nucleotide sequence ID" value="NZ_CP042306.1"/>
</dbReference>
<evidence type="ECO:0000313" key="3">
    <source>
        <dbReference type="Proteomes" id="UP000315673"/>
    </source>
</evidence>
<dbReference type="EMBL" id="CP042306">
    <property type="protein sequence ID" value="QDZ08745.1"/>
    <property type="molecule type" value="Genomic_DNA"/>
</dbReference>
<dbReference type="SUPFAM" id="SSF159594">
    <property type="entry name" value="XCC0632-like"/>
    <property type="match status" value="1"/>
</dbReference>
<organism evidence="2 3">
    <name type="scientific">Sphingomonas panacisoli</name>
    <dbReference type="NCBI Taxonomy" id="1813879"/>
    <lineage>
        <taxon>Bacteria</taxon>
        <taxon>Pseudomonadati</taxon>
        <taxon>Pseudomonadota</taxon>
        <taxon>Alphaproteobacteria</taxon>
        <taxon>Sphingomonadales</taxon>
        <taxon>Sphingomonadaceae</taxon>
        <taxon>Sphingomonas</taxon>
    </lineage>
</organism>
<reference evidence="2 3" key="1">
    <citation type="submission" date="2019-07" db="EMBL/GenBank/DDBJ databases">
        <title>Full genome sequence of Sphingomonas sp. 4R-6-7(HKS19).</title>
        <authorList>
            <person name="Im W.-T."/>
        </authorList>
    </citation>
    <scope>NUCLEOTIDE SEQUENCE [LARGE SCALE GENOMIC DNA]</scope>
    <source>
        <strain evidence="2 3">HKS19</strain>
    </source>
</reference>
<name>A0A5B8LM67_9SPHN</name>
<dbReference type="OrthoDB" id="7391077at2"/>